<organism evidence="2 3">
    <name type="scientific">Dreissena polymorpha</name>
    <name type="common">Zebra mussel</name>
    <name type="synonym">Mytilus polymorpha</name>
    <dbReference type="NCBI Taxonomy" id="45954"/>
    <lineage>
        <taxon>Eukaryota</taxon>
        <taxon>Metazoa</taxon>
        <taxon>Spiralia</taxon>
        <taxon>Lophotrochozoa</taxon>
        <taxon>Mollusca</taxon>
        <taxon>Bivalvia</taxon>
        <taxon>Autobranchia</taxon>
        <taxon>Heteroconchia</taxon>
        <taxon>Euheterodonta</taxon>
        <taxon>Imparidentia</taxon>
        <taxon>Neoheterodontei</taxon>
        <taxon>Myida</taxon>
        <taxon>Dreissenoidea</taxon>
        <taxon>Dreissenidae</taxon>
        <taxon>Dreissena</taxon>
    </lineage>
</organism>
<dbReference type="Proteomes" id="UP000828390">
    <property type="component" value="Unassembled WGS sequence"/>
</dbReference>
<reference evidence="2" key="1">
    <citation type="journal article" date="2019" name="bioRxiv">
        <title>The Genome of the Zebra Mussel, Dreissena polymorpha: A Resource for Invasive Species Research.</title>
        <authorList>
            <person name="McCartney M.A."/>
            <person name="Auch B."/>
            <person name="Kono T."/>
            <person name="Mallez S."/>
            <person name="Zhang Y."/>
            <person name="Obille A."/>
            <person name="Becker A."/>
            <person name="Abrahante J.E."/>
            <person name="Garbe J."/>
            <person name="Badalamenti J.P."/>
            <person name="Herman A."/>
            <person name="Mangelson H."/>
            <person name="Liachko I."/>
            <person name="Sullivan S."/>
            <person name="Sone E.D."/>
            <person name="Koren S."/>
            <person name="Silverstein K.A.T."/>
            <person name="Beckman K.B."/>
            <person name="Gohl D.M."/>
        </authorList>
    </citation>
    <scope>NUCLEOTIDE SEQUENCE</scope>
    <source>
        <strain evidence="2">Duluth1</strain>
        <tissue evidence="2">Whole animal</tissue>
    </source>
</reference>
<sequence length="81" mass="9249">MEDIDKTVDDSMVADNAQEDLNGYRSKAMNTHSELNEVETIMYDELISKEEAPASVKEHDVVQNVKIKLDEKLLEFNSHPI</sequence>
<keyword evidence="3" id="KW-1185">Reference proteome</keyword>
<gene>
    <name evidence="2" type="ORF">DPMN_165824</name>
</gene>
<evidence type="ECO:0000313" key="3">
    <source>
        <dbReference type="Proteomes" id="UP000828390"/>
    </source>
</evidence>
<proteinExistence type="predicted"/>
<dbReference type="AlphaFoldDB" id="A0A9D4F1E6"/>
<protein>
    <submittedName>
        <fullName evidence="2">Uncharacterized protein</fullName>
    </submittedName>
</protein>
<evidence type="ECO:0000313" key="2">
    <source>
        <dbReference type="EMBL" id="KAH3787697.1"/>
    </source>
</evidence>
<reference evidence="2" key="2">
    <citation type="submission" date="2020-11" db="EMBL/GenBank/DDBJ databases">
        <authorList>
            <person name="McCartney M.A."/>
            <person name="Auch B."/>
            <person name="Kono T."/>
            <person name="Mallez S."/>
            <person name="Becker A."/>
            <person name="Gohl D.M."/>
            <person name="Silverstein K.A.T."/>
            <person name="Koren S."/>
            <person name="Bechman K.B."/>
            <person name="Herman A."/>
            <person name="Abrahante J.E."/>
            <person name="Garbe J."/>
        </authorList>
    </citation>
    <scope>NUCLEOTIDE SEQUENCE</scope>
    <source>
        <strain evidence="2">Duluth1</strain>
        <tissue evidence="2">Whole animal</tissue>
    </source>
</reference>
<evidence type="ECO:0000256" key="1">
    <source>
        <dbReference type="SAM" id="MobiDB-lite"/>
    </source>
</evidence>
<comment type="caution">
    <text evidence="2">The sequence shown here is derived from an EMBL/GenBank/DDBJ whole genome shotgun (WGS) entry which is preliminary data.</text>
</comment>
<feature type="region of interest" description="Disordered" evidence="1">
    <location>
        <begin position="1"/>
        <end position="28"/>
    </location>
</feature>
<name>A0A9D4F1E6_DREPO</name>
<dbReference type="EMBL" id="JAIWYP010000008">
    <property type="protein sequence ID" value="KAH3787697.1"/>
    <property type="molecule type" value="Genomic_DNA"/>
</dbReference>
<accession>A0A9D4F1E6</accession>